<feature type="chain" id="PRO_5003036093" evidence="2">
    <location>
        <begin position="24"/>
        <end position="602"/>
    </location>
</feature>
<dbReference type="HOGENOM" id="CLU_015150_0_0_0"/>
<feature type="compositionally biased region" description="Basic and acidic residues" evidence="1">
    <location>
        <begin position="262"/>
        <end position="281"/>
    </location>
</feature>
<feature type="region of interest" description="Disordered" evidence="1">
    <location>
        <begin position="262"/>
        <end position="290"/>
    </location>
</feature>
<dbReference type="InterPro" id="IPR036514">
    <property type="entry name" value="SGNH_hydro_sf"/>
</dbReference>
<dbReference type="InterPro" id="IPR039329">
    <property type="entry name" value="SIAE"/>
</dbReference>
<dbReference type="Gene3D" id="3.40.50.1110">
    <property type="entry name" value="SGNH hydrolase"/>
    <property type="match status" value="1"/>
</dbReference>
<accession>D2R7J4</accession>
<proteinExistence type="predicted"/>
<reference evidence="3 4" key="1">
    <citation type="journal article" date="2009" name="Stand. Genomic Sci.">
        <title>Complete genome sequence of Pirellula staleyi type strain (ATCC 27377).</title>
        <authorList>
            <person name="Clum A."/>
            <person name="Tindall B.J."/>
            <person name="Sikorski J."/>
            <person name="Ivanova N."/>
            <person name="Mavrommatis K."/>
            <person name="Lucas S."/>
            <person name="Glavina del Rio T."/>
            <person name="Nolan M."/>
            <person name="Chen F."/>
            <person name="Tice H."/>
            <person name="Pitluck S."/>
            <person name="Cheng J.F."/>
            <person name="Chertkov O."/>
            <person name="Brettin T."/>
            <person name="Han C."/>
            <person name="Detter J.C."/>
            <person name="Kuske C."/>
            <person name="Bruce D."/>
            <person name="Goodwin L."/>
            <person name="Ovchinikova G."/>
            <person name="Pati A."/>
            <person name="Mikhailova N."/>
            <person name="Chen A."/>
            <person name="Palaniappan K."/>
            <person name="Land M."/>
            <person name="Hauser L."/>
            <person name="Chang Y.J."/>
            <person name="Jeffries C.D."/>
            <person name="Chain P."/>
            <person name="Rohde M."/>
            <person name="Goker M."/>
            <person name="Bristow J."/>
            <person name="Eisen J.A."/>
            <person name="Markowitz V."/>
            <person name="Hugenholtz P."/>
            <person name="Kyrpides N.C."/>
            <person name="Klenk H.P."/>
            <person name="Lapidus A."/>
        </authorList>
    </citation>
    <scope>NUCLEOTIDE SEQUENCE [LARGE SCALE GENOMIC DNA]</scope>
    <source>
        <strain evidence="4">ATCC 27377 / DSM 6068 / ICPB 4128</strain>
    </source>
</reference>
<dbReference type="EMBL" id="CP001848">
    <property type="protein sequence ID" value="ADB17420.1"/>
    <property type="molecule type" value="Genomic_DNA"/>
</dbReference>
<protein>
    <submittedName>
        <fullName evidence="3">Uncharacterized protein</fullName>
    </submittedName>
</protein>
<dbReference type="STRING" id="530564.Psta_2754"/>
<dbReference type="PANTHER" id="PTHR22901">
    <property type="entry name" value="SIALATE O-ACETYLESTERASE"/>
    <property type="match status" value="1"/>
</dbReference>
<keyword evidence="2" id="KW-0732">Signal</keyword>
<dbReference type="eggNOG" id="COG2755">
    <property type="taxonomic scope" value="Bacteria"/>
</dbReference>
<dbReference type="GO" id="GO:0001681">
    <property type="term" value="F:sialate O-acetylesterase activity"/>
    <property type="evidence" value="ECO:0007669"/>
    <property type="project" value="InterPro"/>
</dbReference>
<evidence type="ECO:0000256" key="1">
    <source>
        <dbReference type="SAM" id="MobiDB-lite"/>
    </source>
</evidence>
<dbReference type="AlphaFoldDB" id="D2R7J4"/>
<dbReference type="PANTHER" id="PTHR22901:SF0">
    <property type="entry name" value="SIALATE O-ACETYLESTERASE"/>
    <property type="match status" value="1"/>
</dbReference>
<organism evidence="3 4">
    <name type="scientific">Pirellula staleyi (strain ATCC 27377 / DSM 6068 / ICPB 4128)</name>
    <name type="common">Pirella staleyi</name>
    <dbReference type="NCBI Taxonomy" id="530564"/>
    <lineage>
        <taxon>Bacteria</taxon>
        <taxon>Pseudomonadati</taxon>
        <taxon>Planctomycetota</taxon>
        <taxon>Planctomycetia</taxon>
        <taxon>Pirellulales</taxon>
        <taxon>Pirellulaceae</taxon>
        <taxon>Pirellula</taxon>
    </lineage>
</organism>
<dbReference type="OrthoDB" id="224124at2"/>
<feature type="signal peptide" evidence="2">
    <location>
        <begin position="1"/>
        <end position="23"/>
    </location>
</feature>
<evidence type="ECO:0000313" key="4">
    <source>
        <dbReference type="Proteomes" id="UP000001887"/>
    </source>
</evidence>
<dbReference type="GO" id="GO:0005975">
    <property type="term" value="P:carbohydrate metabolic process"/>
    <property type="evidence" value="ECO:0007669"/>
    <property type="project" value="TreeGrafter"/>
</dbReference>
<dbReference type="PROSITE" id="PS51257">
    <property type="entry name" value="PROKAR_LIPOPROTEIN"/>
    <property type="match status" value="1"/>
</dbReference>
<gene>
    <name evidence="3" type="ordered locus">Psta_2754</name>
</gene>
<evidence type="ECO:0000256" key="2">
    <source>
        <dbReference type="SAM" id="SignalP"/>
    </source>
</evidence>
<evidence type="ECO:0000313" key="3">
    <source>
        <dbReference type="EMBL" id="ADB17420.1"/>
    </source>
</evidence>
<keyword evidence="4" id="KW-1185">Reference proteome</keyword>
<dbReference type="KEGG" id="psl:Psta_2754"/>
<dbReference type="Proteomes" id="UP000001887">
    <property type="component" value="Chromosome"/>
</dbReference>
<sequence precursor="true">MRTNILSLAVLLTMACLTLPGIAQEAAPTGKLRLHAIFDSNMVLQRGKPIVIWGWANPGESVSVQLGQDKAEAKAAAEKGRWEVTFPARDASAEPQNLTVTAGGEKVEMTNIVVGDVWVMYGQSNMAFPLKNVLNKDTESAQANLPNLRLFSITTNEQADPQEDIRRETIDTGGWVTSTPETALEFSAIGFVFGKQVQLSLGIPIGLIKNSRGGASMEALVPPHKFQEIPSGKALVENINAQRATFDLQAVSMAQYEKELKQAQDKKLPEDKWPKKPENGDNVRSWNIPGKSPSHPGSVYNGMFGVFKGYNIKGVLLHHGYNNAMTGNCRPKFYRWMTKALIEGVREDFQDPTIAYGVIGFCAGGNPQSEEDFELQPPGPPFIREAQRLGVEDLKDPLTNGYIPAYDVQSPGLHPPKKVELGQRAARWALNKFYDQKAQWEEAKLLSVKTEGDEMILTFDKRVQRVDWGNILEGFALAGEDGKYYKAYARRSTKGDIWEAAKTVHVWSPLVPQPVHVRYAWGHSPMGNLKVAGLPEMPIPEFRTDSWDLPESEDLTDKGLTREFSKEWQEDGKARLEYRRTEEAKRALEIIERLKTLGKPTP</sequence>
<name>D2R7J4_PIRSD</name>
<dbReference type="SUPFAM" id="SSF52266">
    <property type="entry name" value="SGNH hydrolase"/>
    <property type="match status" value="1"/>
</dbReference>